<feature type="region of interest" description="Disordered" evidence="1">
    <location>
        <begin position="117"/>
        <end position="152"/>
    </location>
</feature>
<feature type="compositionally biased region" description="Basic residues" evidence="1">
    <location>
        <begin position="139"/>
        <end position="148"/>
    </location>
</feature>
<dbReference type="Proteomes" id="UP000799772">
    <property type="component" value="Unassembled WGS sequence"/>
</dbReference>
<accession>A0A9P4IGK2</accession>
<protein>
    <submittedName>
        <fullName evidence="2">Uncharacterized protein</fullName>
    </submittedName>
</protein>
<evidence type="ECO:0000256" key="1">
    <source>
        <dbReference type="SAM" id="MobiDB-lite"/>
    </source>
</evidence>
<organism evidence="2 3">
    <name type="scientific">Rhizodiscina lignyota</name>
    <dbReference type="NCBI Taxonomy" id="1504668"/>
    <lineage>
        <taxon>Eukaryota</taxon>
        <taxon>Fungi</taxon>
        <taxon>Dikarya</taxon>
        <taxon>Ascomycota</taxon>
        <taxon>Pezizomycotina</taxon>
        <taxon>Dothideomycetes</taxon>
        <taxon>Pleosporomycetidae</taxon>
        <taxon>Aulographales</taxon>
        <taxon>Rhizodiscinaceae</taxon>
        <taxon>Rhizodiscina</taxon>
    </lineage>
</organism>
<feature type="compositionally biased region" description="Polar residues" evidence="1">
    <location>
        <begin position="64"/>
        <end position="77"/>
    </location>
</feature>
<dbReference type="EMBL" id="ML978127">
    <property type="protein sequence ID" value="KAF2098087.1"/>
    <property type="molecule type" value="Genomic_DNA"/>
</dbReference>
<evidence type="ECO:0000313" key="3">
    <source>
        <dbReference type="Proteomes" id="UP000799772"/>
    </source>
</evidence>
<name>A0A9P4IGK2_9PEZI</name>
<feature type="compositionally biased region" description="Polar residues" evidence="1">
    <location>
        <begin position="1"/>
        <end position="10"/>
    </location>
</feature>
<feature type="region of interest" description="Disordered" evidence="1">
    <location>
        <begin position="1"/>
        <end position="81"/>
    </location>
</feature>
<dbReference type="AlphaFoldDB" id="A0A9P4IGK2"/>
<sequence>MENTQGTPNHLQPPRRVGLPSSPREYLLFPPPSPSATLCPPGSPPTTTACSNHDSTRRTHHKPSLSTSTAATVIGTPQPSPKIEVEEPEAAALWGQQPRRAPEMPRTQRTLRQVQVSLPTEEAREPKKRSGLFGGCFGRKSKKPNPQKKYREPLYLVPDAHWTEL</sequence>
<gene>
    <name evidence="2" type="ORF">NA57DRAFT_76883</name>
</gene>
<evidence type="ECO:0000313" key="2">
    <source>
        <dbReference type="EMBL" id="KAF2098087.1"/>
    </source>
</evidence>
<keyword evidence="3" id="KW-1185">Reference proteome</keyword>
<comment type="caution">
    <text evidence="2">The sequence shown here is derived from an EMBL/GenBank/DDBJ whole genome shotgun (WGS) entry which is preliminary data.</text>
</comment>
<proteinExistence type="predicted"/>
<reference evidence="2" key="1">
    <citation type="journal article" date="2020" name="Stud. Mycol.">
        <title>101 Dothideomycetes genomes: a test case for predicting lifestyles and emergence of pathogens.</title>
        <authorList>
            <person name="Haridas S."/>
            <person name="Albert R."/>
            <person name="Binder M."/>
            <person name="Bloem J."/>
            <person name="Labutti K."/>
            <person name="Salamov A."/>
            <person name="Andreopoulos B."/>
            <person name="Baker S."/>
            <person name="Barry K."/>
            <person name="Bills G."/>
            <person name="Bluhm B."/>
            <person name="Cannon C."/>
            <person name="Castanera R."/>
            <person name="Culley D."/>
            <person name="Daum C."/>
            <person name="Ezra D."/>
            <person name="Gonzalez J."/>
            <person name="Henrissat B."/>
            <person name="Kuo A."/>
            <person name="Liang C."/>
            <person name="Lipzen A."/>
            <person name="Lutzoni F."/>
            <person name="Magnuson J."/>
            <person name="Mondo S."/>
            <person name="Nolan M."/>
            <person name="Ohm R."/>
            <person name="Pangilinan J."/>
            <person name="Park H.-J."/>
            <person name="Ramirez L."/>
            <person name="Alfaro M."/>
            <person name="Sun H."/>
            <person name="Tritt A."/>
            <person name="Yoshinaga Y."/>
            <person name="Zwiers L.-H."/>
            <person name="Turgeon B."/>
            <person name="Goodwin S."/>
            <person name="Spatafora J."/>
            <person name="Crous P."/>
            <person name="Grigoriev I."/>
        </authorList>
    </citation>
    <scope>NUCLEOTIDE SEQUENCE</scope>
    <source>
        <strain evidence="2">CBS 133067</strain>
    </source>
</reference>